<keyword evidence="1" id="KW-0808">Transferase</keyword>
<comment type="caution">
    <text evidence="7">The sequence shown here is derived from an EMBL/GenBank/DDBJ whole genome shotgun (WGS) entry which is preliminary data.</text>
</comment>
<name>A0ABN2UC41_9MICO</name>
<dbReference type="Gene3D" id="1.10.10.10">
    <property type="entry name" value="Winged helix-like DNA-binding domain superfamily/Winged helix DNA-binding domain"/>
    <property type="match status" value="1"/>
</dbReference>
<dbReference type="SMART" id="SM01012">
    <property type="entry name" value="ANTAR"/>
    <property type="match status" value="1"/>
</dbReference>
<evidence type="ECO:0000256" key="3">
    <source>
        <dbReference type="ARBA" id="ARBA00023015"/>
    </source>
</evidence>
<evidence type="ECO:0000256" key="2">
    <source>
        <dbReference type="ARBA" id="ARBA00022777"/>
    </source>
</evidence>
<organism evidence="7 8">
    <name type="scientific">Terrabacter terrae</name>
    <dbReference type="NCBI Taxonomy" id="318434"/>
    <lineage>
        <taxon>Bacteria</taxon>
        <taxon>Bacillati</taxon>
        <taxon>Actinomycetota</taxon>
        <taxon>Actinomycetes</taxon>
        <taxon>Micrococcales</taxon>
        <taxon>Intrasporangiaceae</taxon>
        <taxon>Terrabacter</taxon>
    </lineage>
</organism>
<dbReference type="InterPro" id="IPR036388">
    <property type="entry name" value="WH-like_DNA-bd_sf"/>
</dbReference>
<evidence type="ECO:0000256" key="1">
    <source>
        <dbReference type="ARBA" id="ARBA00022679"/>
    </source>
</evidence>
<keyword evidence="2" id="KW-0418">Kinase</keyword>
<dbReference type="Pfam" id="PF13185">
    <property type="entry name" value="GAF_2"/>
    <property type="match status" value="1"/>
</dbReference>
<evidence type="ECO:0000256" key="4">
    <source>
        <dbReference type="ARBA" id="ARBA00023163"/>
    </source>
</evidence>
<dbReference type="InterPro" id="IPR011006">
    <property type="entry name" value="CheY-like_superfamily"/>
</dbReference>
<dbReference type="PROSITE" id="PS50921">
    <property type="entry name" value="ANTAR"/>
    <property type="match status" value="1"/>
</dbReference>
<dbReference type="SUPFAM" id="SSF55781">
    <property type="entry name" value="GAF domain-like"/>
    <property type="match status" value="1"/>
</dbReference>
<reference evidence="7 8" key="1">
    <citation type="journal article" date="2019" name="Int. J. Syst. Evol. Microbiol.">
        <title>The Global Catalogue of Microorganisms (GCM) 10K type strain sequencing project: providing services to taxonomists for standard genome sequencing and annotation.</title>
        <authorList>
            <consortium name="The Broad Institute Genomics Platform"/>
            <consortium name="The Broad Institute Genome Sequencing Center for Infectious Disease"/>
            <person name="Wu L."/>
            <person name="Ma J."/>
        </authorList>
    </citation>
    <scope>NUCLEOTIDE SEQUENCE [LARGE SCALE GENOMIC DNA]</scope>
    <source>
        <strain evidence="7 8">JCM 14283</strain>
    </source>
</reference>
<dbReference type="Proteomes" id="UP001501285">
    <property type="component" value="Unassembled WGS sequence"/>
</dbReference>
<evidence type="ECO:0000313" key="8">
    <source>
        <dbReference type="Proteomes" id="UP001501285"/>
    </source>
</evidence>
<evidence type="ECO:0000313" key="7">
    <source>
        <dbReference type="EMBL" id="GAA2032590.1"/>
    </source>
</evidence>
<proteinExistence type="predicted"/>
<feature type="region of interest" description="Disordered" evidence="5">
    <location>
        <begin position="1"/>
        <end position="24"/>
    </location>
</feature>
<sequence>MHDQSMRRGGQLTKGSPPGSGVWPAGLEGVAATLEGLLSASAGLSGQLEHLSLIHLHLDDAEPLVATSSLALAMAREQLRRRSGPAYEAVETGMPVIVSSSERPGRFPSAAPSAAEQEQASEVAVPVRSRGRPAGALSVYWTELVDVDLPALTMAQALAAQAGDLIDHRRQVMNLHAAMRSRELIGQACGVLMSRYGLAEEQAMHALRLVSQERNVKLREVSAEVAESGTLVELD</sequence>
<dbReference type="EMBL" id="BAAANB010000021">
    <property type="protein sequence ID" value="GAA2032590.1"/>
    <property type="molecule type" value="Genomic_DNA"/>
</dbReference>
<dbReference type="InterPro" id="IPR005561">
    <property type="entry name" value="ANTAR"/>
</dbReference>
<feature type="region of interest" description="Disordered" evidence="5">
    <location>
        <begin position="99"/>
        <end position="122"/>
    </location>
</feature>
<dbReference type="Pfam" id="PF03861">
    <property type="entry name" value="ANTAR"/>
    <property type="match status" value="1"/>
</dbReference>
<dbReference type="SUPFAM" id="SSF52172">
    <property type="entry name" value="CheY-like"/>
    <property type="match status" value="1"/>
</dbReference>
<keyword evidence="4" id="KW-0804">Transcription</keyword>
<dbReference type="InterPro" id="IPR029016">
    <property type="entry name" value="GAF-like_dom_sf"/>
</dbReference>
<dbReference type="InterPro" id="IPR003018">
    <property type="entry name" value="GAF"/>
</dbReference>
<feature type="domain" description="ANTAR" evidence="6">
    <location>
        <begin position="165"/>
        <end position="226"/>
    </location>
</feature>
<protein>
    <recommendedName>
        <fullName evidence="6">ANTAR domain-containing protein</fullName>
    </recommendedName>
</protein>
<keyword evidence="3" id="KW-0805">Transcription regulation</keyword>
<keyword evidence="8" id="KW-1185">Reference proteome</keyword>
<accession>A0ABN2UC41</accession>
<evidence type="ECO:0000259" key="6">
    <source>
        <dbReference type="PROSITE" id="PS50921"/>
    </source>
</evidence>
<evidence type="ECO:0000256" key="5">
    <source>
        <dbReference type="SAM" id="MobiDB-lite"/>
    </source>
</evidence>
<feature type="compositionally biased region" description="Low complexity" evidence="5">
    <location>
        <begin position="108"/>
        <end position="122"/>
    </location>
</feature>
<gene>
    <name evidence="7" type="ORF">GCM10009740_23420</name>
</gene>
<dbReference type="Gene3D" id="3.30.450.40">
    <property type="match status" value="1"/>
</dbReference>